<evidence type="ECO:0000313" key="1">
    <source>
        <dbReference type="EMBL" id="KAH3802226.1"/>
    </source>
</evidence>
<reference evidence="1" key="2">
    <citation type="submission" date="2020-11" db="EMBL/GenBank/DDBJ databases">
        <authorList>
            <person name="McCartney M.A."/>
            <person name="Auch B."/>
            <person name="Kono T."/>
            <person name="Mallez S."/>
            <person name="Becker A."/>
            <person name="Gohl D.M."/>
            <person name="Silverstein K.A.T."/>
            <person name="Koren S."/>
            <person name="Bechman K.B."/>
            <person name="Herman A."/>
            <person name="Abrahante J.E."/>
            <person name="Garbe J."/>
        </authorList>
    </citation>
    <scope>NUCLEOTIDE SEQUENCE</scope>
    <source>
        <strain evidence="1">Duluth1</strain>
        <tissue evidence="1">Whole animal</tissue>
    </source>
</reference>
<protein>
    <submittedName>
        <fullName evidence="1">Uncharacterized protein</fullName>
    </submittedName>
</protein>
<dbReference type="EMBL" id="JAIWYP010000007">
    <property type="protein sequence ID" value="KAH3802226.1"/>
    <property type="molecule type" value="Genomic_DNA"/>
</dbReference>
<accession>A0A9D4FSK7</accession>
<reference evidence="1" key="1">
    <citation type="journal article" date="2019" name="bioRxiv">
        <title>The Genome of the Zebra Mussel, Dreissena polymorpha: A Resource for Invasive Species Research.</title>
        <authorList>
            <person name="McCartney M.A."/>
            <person name="Auch B."/>
            <person name="Kono T."/>
            <person name="Mallez S."/>
            <person name="Zhang Y."/>
            <person name="Obille A."/>
            <person name="Becker A."/>
            <person name="Abrahante J.E."/>
            <person name="Garbe J."/>
            <person name="Badalamenti J.P."/>
            <person name="Herman A."/>
            <person name="Mangelson H."/>
            <person name="Liachko I."/>
            <person name="Sullivan S."/>
            <person name="Sone E.D."/>
            <person name="Koren S."/>
            <person name="Silverstein K.A.T."/>
            <person name="Beckman K.B."/>
            <person name="Gohl D.M."/>
        </authorList>
    </citation>
    <scope>NUCLEOTIDE SEQUENCE</scope>
    <source>
        <strain evidence="1">Duluth1</strain>
        <tissue evidence="1">Whole animal</tissue>
    </source>
</reference>
<dbReference type="AlphaFoldDB" id="A0A9D4FSK7"/>
<proteinExistence type="predicted"/>
<evidence type="ECO:0000313" key="2">
    <source>
        <dbReference type="Proteomes" id="UP000828390"/>
    </source>
</evidence>
<organism evidence="1 2">
    <name type="scientific">Dreissena polymorpha</name>
    <name type="common">Zebra mussel</name>
    <name type="synonym">Mytilus polymorpha</name>
    <dbReference type="NCBI Taxonomy" id="45954"/>
    <lineage>
        <taxon>Eukaryota</taxon>
        <taxon>Metazoa</taxon>
        <taxon>Spiralia</taxon>
        <taxon>Lophotrochozoa</taxon>
        <taxon>Mollusca</taxon>
        <taxon>Bivalvia</taxon>
        <taxon>Autobranchia</taxon>
        <taxon>Heteroconchia</taxon>
        <taxon>Euheterodonta</taxon>
        <taxon>Imparidentia</taxon>
        <taxon>Neoheterodontei</taxon>
        <taxon>Myida</taxon>
        <taxon>Dreissenoidea</taxon>
        <taxon>Dreissenidae</taxon>
        <taxon>Dreissena</taxon>
    </lineage>
</organism>
<sequence>MGRVIAVATTRTVGQETEPVGRGGMGRGRVCLVGGGRVSGLIGGRRVSRLIGGRRVS</sequence>
<comment type="caution">
    <text evidence="1">The sequence shown here is derived from an EMBL/GenBank/DDBJ whole genome shotgun (WGS) entry which is preliminary data.</text>
</comment>
<dbReference type="Proteomes" id="UP000828390">
    <property type="component" value="Unassembled WGS sequence"/>
</dbReference>
<gene>
    <name evidence="1" type="ORF">DPMN_155899</name>
</gene>
<name>A0A9D4FSK7_DREPO</name>
<keyword evidence="2" id="KW-1185">Reference proteome</keyword>